<organism evidence="3 4">
    <name type="scientific">Tritrichomonas musculus</name>
    <dbReference type="NCBI Taxonomy" id="1915356"/>
    <lineage>
        <taxon>Eukaryota</taxon>
        <taxon>Metamonada</taxon>
        <taxon>Parabasalia</taxon>
        <taxon>Tritrichomonadida</taxon>
        <taxon>Tritrichomonadidae</taxon>
        <taxon>Tritrichomonas</taxon>
    </lineage>
</organism>
<evidence type="ECO:0000259" key="2">
    <source>
        <dbReference type="PROSITE" id="PS00125"/>
    </source>
</evidence>
<dbReference type="Proteomes" id="UP001470230">
    <property type="component" value="Unassembled WGS sequence"/>
</dbReference>
<keyword evidence="4" id="KW-1185">Reference proteome</keyword>
<keyword evidence="1" id="KW-0378">Hydrolase</keyword>
<comment type="similarity">
    <text evidence="1">Belongs to the PPP phosphatase family.</text>
</comment>
<dbReference type="EC" id="3.1.3.16" evidence="1"/>
<evidence type="ECO:0000313" key="3">
    <source>
        <dbReference type="EMBL" id="KAK8884441.1"/>
    </source>
</evidence>
<dbReference type="InterPro" id="IPR006186">
    <property type="entry name" value="Ser/Thr-sp_prot-phosphatase"/>
</dbReference>
<sequence>MQVESVRCVLNAFEDLLQLQPDQCDQIGSTVGIPRIPDDTISDLCHRVIEILKSKPSILELKSPIYVVGDLHGNLQDLLRILIFARTPPMSRFLFLGDYVDRGSFSLEIIALLFALVCAYPSHVFLLRGNHEFEHVNQNYGFQKEVQEQRGSLDLWNEVNNAFSYLPLIAIVNEQIFCVHGGISPQITSLKSLLRIKRPIVQYDKDDLVCDLVWSDPSSETPDFIRSNRGSGVTFGTTSIQEFFKVTKMKHIIRAHQCVALGIERFDGDHVYTVFSCSNYADSNGNKCGLLFITPNSQIQSFSLPVVKQLDRSAVLFVDLPDYATSQESLAMNLQIADIQDTKQKNSVPILRVNQHPIKKKFIIRNSSMECLPRPKIKTEKLPKLQHL</sequence>
<comment type="catalytic activity">
    <reaction evidence="1">
        <text>O-phospho-L-threonyl-[protein] + H2O = L-threonyl-[protein] + phosphate</text>
        <dbReference type="Rhea" id="RHEA:47004"/>
        <dbReference type="Rhea" id="RHEA-COMP:11060"/>
        <dbReference type="Rhea" id="RHEA-COMP:11605"/>
        <dbReference type="ChEBI" id="CHEBI:15377"/>
        <dbReference type="ChEBI" id="CHEBI:30013"/>
        <dbReference type="ChEBI" id="CHEBI:43474"/>
        <dbReference type="ChEBI" id="CHEBI:61977"/>
        <dbReference type="EC" id="3.1.3.16"/>
    </reaction>
</comment>
<dbReference type="InterPro" id="IPR029052">
    <property type="entry name" value="Metallo-depent_PP-like"/>
</dbReference>
<feature type="domain" description="Serine/threonine specific protein phosphatases" evidence="2">
    <location>
        <begin position="127"/>
        <end position="132"/>
    </location>
</feature>
<dbReference type="Gene3D" id="3.60.21.10">
    <property type="match status" value="1"/>
</dbReference>
<dbReference type="PRINTS" id="PR00114">
    <property type="entry name" value="STPHPHTASE"/>
</dbReference>
<evidence type="ECO:0000313" key="4">
    <source>
        <dbReference type="Proteomes" id="UP001470230"/>
    </source>
</evidence>
<dbReference type="InterPro" id="IPR050341">
    <property type="entry name" value="PP1_catalytic_subunit"/>
</dbReference>
<dbReference type="Pfam" id="PF00149">
    <property type="entry name" value="Metallophos"/>
    <property type="match status" value="1"/>
</dbReference>
<dbReference type="PANTHER" id="PTHR11668:SF494">
    <property type="entry name" value="PROTEIN PHOSPHATASE, PUTATIVE-RELATED"/>
    <property type="match status" value="1"/>
</dbReference>
<accession>A0ABR2K011</accession>
<dbReference type="PROSITE" id="PS00125">
    <property type="entry name" value="SER_THR_PHOSPHATASE"/>
    <property type="match status" value="1"/>
</dbReference>
<reference evidence="3 4" key="1">
    <citation type="submission" date="2024-04" db="EMBL/GenBank/DDBJ databases">
        <title>Tritrichomonas musculus Genome.</title>
        <authorList>
            <person name="Alves-Ferreira E."/>
            <person name="Grigg M."/>
            <person name="Lorenzi H."/>
            <person name="Galac M."/>
        </authorList>
    </citation>
    <scope>NUCLEOTIDE SEQUENCE [LARGE SCALE GENOMIC DNA]</scope>
    <source>
        <strain evidence="3 4">EAF2021</strain>
    </source>
</reference>
<gene>
    <name evidence="3" type="ORF">M9Y10_043551</name>
</gene>
<dbReference type="SUPFAM" id="SSF56300">
    <property type="entry name" value="Metallo-dependent phosphatases"/>
    <property type="match status" value="1"/>
</dbReference>
<comment type="caution">
    <text evidence="3">The sequence shown here is derived from an EMBL/GenBank/DDBJ whole genome shotgun (WGS) entry which is preliminary data.</text>
</comment>
<dbReference type="CDD" id="cd00144">
    <property type="entry name" value="MPP_PPP_family"/>
    <property type="match status" value="1"/>
</dbReference>
<dbReference type="InterPro" id="IPR004843">
    <property type="entry name" value="Calcineurin-like_PHP"/>
</dbReference>
<dbReference type="PANTHER" id="PTHR11668">
    <property type="entry name" value="SERINE/THREONINE PROTEIN PHOSPHATASE"/>
    <property type="match status" value="1"/>
</dbReference>
<proteinExistence type="inferred from homology"/>
<name>A0ABR2K011_9EUKA</name>
<protein>
    <recommendedName>
        <fullName evidence="1">Serine/threonine-protein phosphatase</fullName>
        <ecNumber evidence="1">3.1.3.16</ecNumber>
    </recommendedName>
</protein>
<dbReference type="SMART" id="SM00156">
    <property type="entry name" value="PP2Ac"/>
    <property type="match status" value="1"/>
</dbReference>
<evidence type="ECO:0000256" key="1">
    <source>
        <dbReference type="RuleBase" id="RU004273"/>
    </source>
</evidence>
<dbReference type="EMBL" id="JAPFFF010000008">
    <property type="protein sequence ID" value="KAK8884441.1"/>
    <property type="molecule type" value="Genomic_DNA"/>
</dbReference>